<name>A0AAE3TAQ1_9RHOB</name>
<dbReference type="Pfam" id="PF13598">
    <property type="entry name" value="DUF4139"/>
    <property type="match status" value="1"/>
</dbReference>
<dbReference type="PANTHER" id="PTHR31005:SF8">
    <property type="entry name" value="DUF4139 DOMAIN-CONTAINING PROTEIN"/>
    <property type="match status" value="1"/>
</dbReference>
<dbReference type="NCBIfam" id="TIGR02231">
    <property type="entry name" value="mucoidy inhibitor MuiA family protein"/>
    <property type="match status" value="1"/>
</dbReference>
<dbReference type="AlphaFoldDB" id="A0AAE3TAQ1"/>
<evidence type="ECO:0000256" key="2">
    <source>
        <dbReference type="SAM" id="MobiDB-lite"/>
    </source>
</evidence>
<feature type="coiled-coil region" evidence="1">
    <location>
        <begin position="100"/>
        <end position="134"/>
    </location>
</feature>
<feature type="domain" description="DUF4139" evidence="4">
    <location>
        <begin position="228"/>
        <end position="537"/>
    </location>
</feature>
<accession>A0AAE3TAQ1</accession>
<dbReference type="Proteomes" id="UP001220964">
    <property type="component" value="Unassembled WGS sequence"/>
</dbReference>
<evidence type="ECO:0000256" key="1">
    <source>
        <dbReference type="SAM" id="Coils"/>
    </source>
</evidence>
<dbReference type="InterPro" id="IPR025554">
    <property type="entry name" value="DUF4140"/>
</dbReference>
<keyword evidence="3" id="KW-0732">Signal</keyword>
<dbReference type="InterPro" id="IPR011935">
    <property type="entry name" value="CHP02231"/>
</dbReference>
<sequence>MRLLSCLLLAAGLACPAAADEFTAPAPVAAATVYPQGALLTRRAELDLPAGRHVVRLPAPADLASGAVPEIATSGGVEIAALIYRPDWPVAEDALFTAAQQAAQDRIDGLETEVEAAEDRLADARLQADALEAQRAYLAAIRPPAEDATDTEAARLTAEFVRAETERVLAELQRARRQQDDREEDLADLRDALAEAEAALARLSPAGETADMLELTVEMADAGRAAFELTETTDAAAWAIAYDMRLTTGDAPALDIDRKVTVRQWTGSYWSDVALTLSTSRPADRPDPVMPRPDRVSVHEPAPERERIGAAAPEPVVIEPELAMEDGPAGGVFRPEMVVDGVAVSYAYPEPVSVGTEDAALLFLGALNLPAETEIHASPRHDDRAYQVARFVNEGDAPILPGDARLYRDGHLVGRTAVGLIPAGGESLLGFGPLDGLQLDWRLVRNQTGGSGLLNRSSTRNQGIVFSVENLTGAPQDVRVFYALPFSEQEALEVEIDAQPAPDETDYEGLRGVSVWDLALVRRETREIRVDVSLDWPDGMELRWYP</sequence>
<comment type="caution">
    <text evidence="6">The sequence shown here is derived from an EMBL/GenBank/DDBJ whole genome shotgun (WGS) entry which is preliminary data.</text>
</comment>
<feature type="signal peptide" evidence="3">
    <location>
        <begin position="1"/>
        <end position="19"/>
    </location>
</feature>
<dbReference type="InterPro" id="IPR037291">
    <property type="entry name" value="DUF4139"/>
</dbReference>
<feature type="domain" description="DUF4140" evidence="5">
    <location>
        <begin position="31"/>
        <end position="137"/>
    </location>
</feature>
<dbReference type="EMBL" id="JARGYC010000097">
    <property type="protein sequence ID" value="MDF0603472.1"/>
    <property type="molecule type" value="Genomic_DNA"/>
</dbReference>
<dbReference type="Pfam" id="PF13600">
    <property type="entry name" value="DUF4140"/>
    <property type="match status" value="1"/>
</dbReference>
<organism evidence="6 7">
    <name type="scientific">Psychromarinibacter sediminicola</name>
    <dbReference type="NCBI Taxonomy" id="3033385"/>
    <lineage>
        <taxon>Bacteria</taxon>
        <taxon>Pseudomonadati</taxon>
        <taxon>Pseudomonadota</taxon>
        <taxon>Alphaproteobacteria</taxon>
        <taxon>Rhodobacterales</taxon>
        <taxon>Paracoccaceae</taxon>
        <taxon>Psychromarinibacter</taxon>
    </lineage>
</organism>
<feature type="region of interest" description="Disordered" evidence="2">
    <location>
        <begin position="280"/>
        <end position="306"/>
    </location>
</feature>
<reference evidence="6" key="1">
    <citation type="submission" date="2023-03" db="EMBL/GenBank/DDBJ databases">
        <title>Multiphase analysis and comparison of six strains from genera Psychromarinibacter, Lutimaribacter, and Maritimibacter, including a novel species: Psychromarinibacter sediminicola sp. nov.</title>
        <authorList>
            <person name="Wang Y.-H."/>
            <person name="Ye M.-Q."/>
            <person name="Du Z.-J."/>
        </authorList>
    </citation>
    <scope>NUCLEOTIDE SEQUENCE</scope>
    <source>
        <strain evidence="6">C21-152</strain>
    </source>
</reference>
<evidence type="ECO:0000256" key="3">
    <source>
        <dbReference type="SAM" id="SignalP"/>
    </source>
</evidence>
<evidence type="ECO:0000313" key="6">
    <source>
        <dbReference type="EMBL" id="MDF0603472.1"/>
    </source>
</evidence>
<keyword evidence="7" id="KW-1185">Reference proteome</keyword>
<dbReference type="PROSITE" id="PS51257">
    <property type="entry name" value="PROKAR_LIPOPROTEIN"/>
    <property type="match status" value="1"/>
</dbReference>
<protein>
    <submittedName>
        <fullName evidence="6">Mucoidy inhibitor MuiA family protein</fullName>
    </submittedName>
</protein>
<feature type="chain" id="PRO_5042149892" evidence="3">
    <location>
        <begin position="20"/>
        <end position="546"/>
    </location>
</feature>
<feature type="compositionally biased region" description="Basic and acidic residues" evidence="2">
    <location>
        <begin position="282"/>
        <end position="306"/>
    </location>
</feature>
<gene>
    <name evidence="6" type="ORF">P1J78_22330</name>
</gene>
<keyword evidence="1" id="KW-0175">Coiled coil</keyword>
<dbReference type="RefSeq" id="WP_275569590.1">
    <property type="nucleotide sequence ID" value="NZ_JARGYC010000097.1"/>
</dbReference>
<dbReference type="PANTHER" id="PTHR31005">
    <property type="entry name" value="DUF4139 DOMAIN-CONTAINING PROTEIN"/>
    <property type="match status" value="1"/>
</dbReference>
<proteinExistence type="predicted"/>
<evidence type="ECO:0000259" key="4">
    <source>
        <dbReference type="Pfam" id="PF13598"/>
    </source>
</evidence>
<feature type="coiled-coil region" evidence="1">
    <location>
        <begin position="158"/>
        <end position="199"/>
    </location>
</feature>
<evidence type="ECO:0000259" key="5">
    <source>
        <dbReference type="Pfam" id="PF13600"/>
    </source>
</evidence>
<evidence type="ECO:0000313" key="7">
    <source>
        <dbReference type="Proteomes" id="UP001220964"/>
    </source>
</evidence>